<dbReference type="Proteomes" id="UP001241377">
    <property type="component" value="Unassembled WGS sequence"/>
</dbReference>
<gene>
    <name evidence="1" type="ORF">QFC19_006355</name>
</gene>
<accession>A0ACC2VH80</accession>
<keyword evidence="2" id="KW-1185">Reference proteome</keyword>
<dbReference type="EMBL" id="JASBWR010000076">
    <property type="protein sequence ID" value="KAJ9098488.1"/>
    <property type="molecule type" value="Genomic_DNA"/>
</dbReference>
<comment type="caution">
    <text evidence="1">The sequence shown here is derived from an EMBL/GenBank/DDBJ whole genome shotgun (WGS) entry which is preliminary data.</text>
</comment>
<reference evidence="1" key="1">
    <citation type="submission" date="2023-04" db="EMBL/GenBank/DDBJ databases">
        <title>Draft Genome sequencing of Naganishia species isolated from polar environments using Oxford Nanopore Technology.</title>
        <authorList>
            <person name="Leo P."/>
            <person name="Venkateswaran K."/>
        </authorList>
    </citation>
    <scope>NUCLEOTIDE SEQUENCE</scope>
    <source>
        <strain evidence="1">MNA-CCFEE 5261</strain>
    </source>
</reference>
<proteinExistence type="predicted"/>
<organism evidence="1 2">
    <name type="scientific">Naganishia cerealis</name>
    <dbReference type="NCBI Taxonomy" id="610337"/>
    <lineage>
        <taxon>Eukaryota</taxon>
        <taxon>Fungi</taxon>
        <taxon>Dikarya</taxon>
        <taxon>Basidiomycota</taxon>
        <taxon>Agaricomycotina</taxon>
        <taxon>Tremellomycetes</taxon>
        <taxon>Filobasidiales</taxon>
        <taxon>Filobasidiaceae</taxon>
        <taxon>Naganishia</taxon>
    </lineage>
</organism>
<evidence type="ECO:0000313" key="1">
    <source>
        <dbReference type="EMBL" id="KAJ9098488.1"/>
    </source>
</evidence>
<protein>
    <submittedName>
        <fullName evidence="1">Uncharacterized protein</fullName>
    </submittedName>
</protein>
<evidence type="ECO:0000313" key="2">
    <source>
        <dbReference type="Proteomes" id="UP001241377"/>
    </source>
</evidence>
<name>A0ACC2VH80_9TREE</name>
<sequence>MEKVKSFKLSVQPSALCAARRRALSEFRHDPPDTTVKLSPGALTAGSTLGDSIRSLLLATPSTCCFPLPLKSTEDDRSWKTPGLHTGRQYEKDPFEHSFSGFLGSPSIPWTEDDTNQVSQRAPKTSLIPLPEVNSVAAPSDDPICDCRNKRKQLKRTRSIVLAQFEDTEEPSPTESTIANVEASEVTAIPVDTSGLQITIEDDALSTSDDEMVITGHLRRVKKHVNLRSLWADFTDTTSVKRGR</sequence>